<dbReference type="InterPro" id="IPR013785">
    <property type="entry name" value="Aldolase_TIM"/>
</dbReference>
<evidence type="ECO:0000313" key="8">
    <source>
        <dbReference type="Proteomes" id="UP001060039"/>
    </source>
</evidence>
<dbReference type="PANTHER" id="PTHR43303:SF4">
    <property type="entry name" value="NADPH DEHYDROGENASE C23G7.10C-RELATED"/>
    <property type="match status" value="1"/>
</dbReference>
<dbReference type="SUPFAM" id="SSF51395">
    <property type="entry name" value="FMN-linked oxidoreductases"/>
    <property type="match status" value="1"/>
</dbReference>
<proteinExistence type="predicted"/>
<dbReference type="InterPro" id="IPR001155">
    <property type="entry name" value="OxRdtase_FMN_N"/>
</dbReference>
<dbReference type="Proteomes" id="UP001060039">
    <property type="component" value="Chromosome"/>
</dbReference>
<evidence type="ECO:0000256" key="3">
    <source>
        <dbReference type="ARBA" id="ARBA00022643"/>
    </source>
</evidence>
<dbReference type="CDD" id="cd02932">
    <property type="entry name" value="OYE_YqiM_FMN"/>
    <property type="match status" value="1"/>
</dbReference>
<evidence type="ECO:0000256" key="2">
    <source>
        <dbReference type="ARBA" id="ARBA00022630"/>
    </source>
</evidence>
<sequence length="379" mass="40354">MTSALFSPLTIRSLTLRNRLWVSPLCQYSVTAADGVPTDWHLVHLGSFAVGGAGLVMAEATAVNPEGRISPHDTGIWNDAQAQAWSRVVDFVHSQGAAAGIQLAHAGRKASVFPEWGAMANGASGHGTVPIEQGGWQTVSASPIAFDGYAEPVALDAAGIQDVVVAFADSARRSVAAGFDLVEIHAAHGYLLHQFLSPLSNTRDDEWGGSLENRARLLLDIVRAVRAVVDVPILVRFSATDWVDDDWLESHGLADSGVQGWNEHDTAVVAAWARDAGADLFDISTGGLVRARIEVGPGYQVPFAETVRREGDVPVNAVGLITEAAQAEAIVATGQADAVMMGREFMRDPHAALRFARELGVEVDRAPAGTPPQYLRAYR</sequence>
<organism evidence="7 8">
    <name type="scientific">Microcella humidisoli</name>
    <dbReference type="NCBI Taxonomy" id="2963406"/>
    <lineage>
        <taxon>Bacteria</taxon>
        <taxon>Bacillati</taxon>
        <taxon>Actinomycetota</taxon>
        <taxon>Actinomycetes</taxon>
        <taxon>Micrococcales</taxon>
        <taxon>Microbacteriaceae</taxon>
        <taxon>Microcella</taxon>
    </lineage>
</organism>
<dbReference type="Pfam" id="PF00724">
    <property type="entry name" value="Oxidored_FMN"/>
    <property type="match status" value="1"/>
</dbReference>
<keyword evidence="3" id="KW-0288">FMN</keyword>
<protein>
    <submittedName>
        <fullName evidence="7">NADH:flavin oxidoreductase/NADH oxidase</fullName>
    </submittedName>
</protein>
<dbReference type="PANTHER" id="PTHR43303">
    <property type="entry name" value="NADPH DEHYDROGENASE C23G7.10C-RELATED"/>
    <property type="match status" value="1"/>
</dbReference>
<dbReference type="EMBL" id="CP101497">
    <property type="protein sequence ID" value="UTT62711.1"/>
    <property type="molecule type" value="Genomic_DNA"/>
</dbReference>
<name>A0ABY5FX41_9MICO</name>
<keyword evidence="8" id="KW-1185">Reference proteome</keyword>
<accession>A0ABY5FX41</accession>
<comment type="cofactor">
    <cofactor evidence="1">
        <name>FMN</name>
        <dbReference type="ChEBI" id="CHEBI:58210"/>
    </cofactor>
</comment>
<gene>
    <name evidence="7" type="ORF">NNL39_00900</name>
</gene>
<keyword evidence="2" id="KW-0285">Flavoprotein</keyword>
<reference evidence="7" key="1">
    <citation type="submission" date="2022-07" db="EMBL/GenBank/DDBJ databases">
        <title>Taxonomic analysis of Microcella humidisoli nov. sp., isolated from riverside soil.</title>
        <authorList>
            <person name="Molina K.M."/>
            <person name="Kim S.B."/>
        </authorList>
    </citation>
    <scope>NUCLEOTIDE SEQUENCE</scope>
    <source>
        <strain evidence="7">MMS21-STM10</strain>
    </source>
</reference>
<evidence type="ECO:0000256" key="1">
    <source>
        <dbReference type="ARBA" id="ARBA00001917"/>
    </source>
</evidence>
<keyword evidence="5" id="KW-0560">Oxidoreductase</keyword>
<dbReference type="InterPro" id="IPR044152">
    <property type="entry name" value="YqjM-like"/>
</dbReference>
<evidence type="ECO:0000313" key="7">
    <source>
        <dbReference type="EMBL" id="UTT62711.1"/>
    </source>
</evidence>
<keyword evidence="4" id="KW-0521">NADP</keyword>
<evidence type="ECO:0000256" key="5">
    <source>
        <dbReference type="ARBA" id="ARBA00023002"/>
    </source>
</evidence>
<evidence type="ECO:0000259" key="6">
    <source>
        <dbReference type="Pfam" id="PF00724"/>
    </source>
</evidence>
<evidence type="ECO:0000256" key="4">
    <source>
        <dbReference type="ARBA" id="ARBA00022857"/>
    </source>
</evidence>
<feature type="domain" description="NADH:flavin oxidoreductase/NADH oxidase N-terminal" evidence="6">
    <location>
        <begin position="5"/>
        <end position="357"/>
    </location>
</feature>
<dbReference type="Gene3D" id="3.20.20.70">
    <property type="entry name" value="Aldolase class I"/>
    <property type="match status" value="1"/>
</dbReference>